<feature type="compositionally biased region" description="Low complexity" evidence="1">
    <location>
        <begin position="535"/>
        <end position="555"/>
    </location>
</feature>
<dbReference type="STRING" id="78410.A0A0P7BIM6"/>
<dbReference type="OrthoDB" id="5103079at2759"/>
<comment type="caution">
    <text evidence="2">The sequence shown here is derived from an EMBL/GenBank/DDBJ whole genome shotgun (WGS) entry which is preliminary data.</text>
</comment>
<feature type="compositionally biased region" description="Polar residues" evidence="1">
    <location>
        <begin position="339"/>
        <end position="352"/>
    </location>
</feature>
<proteinExistence type="predicted"/>
<name>A0A0P7BIM6_9HYPO</name>
<organism evidence="2 3">
    <name type="scientific">Neonectria ditissima</name>
    <dbReference type="NCBI Taxonomy" id="78410"/>
    <lineage>
        <taxon>Eukaryota</taxon>
        <taxon>Fungi</taxon>
        <taxon>Dikarya</taxon>
        <taxon>Ascomycota</taxon>
        <taxon>Pezizomycotina</taxon>
        <taxon>Sordariomycetes</taxon>
        <taxon>Hypocreomycetidae</taxon>
        <taxon>Hypocreales</taxon>
        <taxon>Nectriaceae</taxon>
        <taxon>Neonectria</taxon>
    </lineage>
</organism>
<keyword evidence="3" id="KW-1185">Reference proteome</keyword>
<feature type="compositionally biased region" description="Polar residues" evidence="1">
    <location>
        <begin position="478"/>
        <end position="487"/>
    </location>
</feature>
<dbReference type="AlphaFoldDB" id="A0A0P7BIM6"/>
<evidence type="ECO:0000313" key="2">
    <source>
        <dbReference type="EMBL" id="KPM43437.1"/>
    </source>
</evidence>
<dbReference type="Proteomes" id="UP000050424">
    <property type="component" value="Unassembled WGS sequence"/>
</dbReference>
<feature type="region of interest" description="Disordered" evidence="1">
    <location>
        <begin position="380"/>
        <end position="569"/>
    </location>
</feature>
<feature type="region of interest" description="Disordered" evidence="1">
    <location>
        <begin position="326"/>
        <end position="355"/>
    </location>
</feature>
<dbReference type="EMBL" id="LKCW01000033">
    <property type="protein sequence ID" value="KPM43437.1"/>
    <property type="molecule type" value="Genomic_DNA"/>
</dbReference>
<feature type="compositionally biased region" description="Polar residues" evidence="1">
    <location>
        <begin position="507"/>
        <end position="524"/>
    </location>
</feature>
<feature type="compositionally biased region" description="Low complexity" evidence="1">
    <location>
        <begin position="397"/>
        <end position="457"/>
    </location>
</feature>
<feature type="compositionally biased region" description="Polar residues" evidence="1">
    <location>
        <begin position="458"/>
        <end position="471"/>
    </location>
</feature>
<protein>
    <submittedName>
        <fullName evidence="2">Uncharacterized protein</fullName>
    </submittedName>
</protein>
<gene>
    <name evidence="2" type="ORF">AK830_g3122</name>
</gene>
<evidence type="ECO:0000313" key="3">
    <source>
        <dbReference type="Proteomes" id="UP000050424"/>
    </source>
</evidence>
<sequence length="588" mass="64619">MDINDIRRRYDIINNVDTVARTLQGFPPPSTDVWNTSGLDCLVTVIRHIYSIAAIGPNGFAQDRDYVAGEKKNPILVYAWQKFKRPIGADEVLSASRAKAVLIEKVRDLTENHFHTVTFEGLCMSSLMDNTLWSLPDFQLFTALQFKEATCEWLPAPWTARERVHHSSLHLNLADRPRMTLQRLIDNCYGLRRIRGIETLCLHNTPLVVRVLFTPGLRRVNDMFSTIRHFKIPMHAGMQPHERVNYLYAPDVNYGLLAVVRLRFGPGQDDLIRTYGPGGDYIVFDYEPGGYMNSGWSVNDRNDARYMLFYGASDRVRADPTLPEVVTQPPRNVLPVTHFGNQPTRIPSSKPLNPNAPEFHPQHIFRPTPWNINHRAAARGQHPVPNRLSVIPETPVGPGSNNYGSGPNNASGPSNYGPGPSSYGSSPSNASGPSNYGPGSSNYTPSPSNYGSSPNNYAPGSSNYTPGSNNYGPGPSNYGPNSSNAPGPSNYVPGPSDYAPDPRNYGSGPSNYASGPSNYTSGPSNYAPGPSNYTSGPSNYAPGPSSYGPGPGNYSQSQQREAVRQHYDARMQAIEDAIAQGAQQQRRY</sequence>
<accession>A0A0P7BIM6</accession>
<evidence type="ECO:0000256" key="1">
    <source>
        <dbReference type="SAM" id="MobiDB-lite"/>
    </source>
</evidence>
<reference evidence="2 3" key="1">
    <citation type="submission" date="2015-09" db="EMBL/GenBank/DDBJ databases">
        <title>Draft genome of a European isolate of the apple canker pathogen Neonectria ditissima.</title>
        <authorList>
            <person name="Gomez-Cortecero A."/>
            <person name="Harrison R.J."/>
            <person name="Armitage A.D."/>
        </authorList>
    </citation>
    <scope>NUCLEOTIDE SEQUENCE [LARGE SCALE GENOMIC DNA]</scope>
    <source>
        <strain evidence="2 3">R09/05</strain>
    </source>
</reference>